<comment type="caution">
    <text evidence="5">The sequence shown here is derived from an EMBL/GenBank/DDBJ whole genome shotgun (WGS) entry which is preliminary data.</text>
</comment>
<dbReference type="EMBL" id="SSSN01000002">
    <property type="protein sequence ID" value="THG36162.1"/>
    <property type="molecule type" value="Genomic_DNA"/>
</dbReference>
<dbReference type="InterPro" id="IPR036291">
    <property type="entry name" value="NAD(P)-bd_dom_sf"/>
</dbReference>
<dbReference type="SUPFAM" id="SSF50129">
    <property type="entry name" value="GroES-like"/>
    <property type="match status" value="1"/>
</dbReference>
<dbReference type="Pfam" id="PF08240">
    <property type="entry name" value="ADH_N"/>
    <property type="match status" value="1"/>
</dbReference>
<dbReference type="OrthoDB" id="3727682at2"/>
<evidence type="ECO:0000259" key="4">
    <source>
        <dbReference type="SMART" id="SM00829"/>
    </source>
</evidence>
<dbReference type="Gene3D" id="3.90.180.10">
    <property type="entry name" value="Medium-chain alcohol dehydrogenases, catalytic domain"/>
    <property type="match status" value="1"/>
</dbReference>
<feature type="region of interest" description="Disordered" evidence="3">
    <location>
        <begin position="322"/>
        <end position="363"/>
    </location>
</feature>
<dbReference type="CDD" id="cd05289">
    <property type="entry name" value="MDR_like_2"/>
    <property type="match status" value="1"/>
</dbReference>
<dbReference type="Gene3D" id="3.40.50.720">
    <property type="entry name" value="NAD(P)-binding Rossmann-like Domain"/>
    <property type="match status" value="1"/>
</dbReference>
<dbReference type="SMART" id="SM00829">
    <property type="entry name" value="PKS_ER"/>
    <property type="match status" value="1"/>
</dbReference>
<evidence type="ECO:0000313" key="6">
    <source>
        <dbReference type="Proteomes" id="UP000307380"/>
    </source>
</evidence>
<dbReference type="Pfam" id="PF00107">
    <property type="entry name" value="ADH_zinc_N"/>
    <property type="match status" value="1"/>
</dbReference>
<feature type="domain" description="Enoyl reductase (ER)" evidence="4">
    <location>
        <begin position="11"/>
        <end position="300"/>
    </location>
</feature>
<dbReference type="InterPro" id="IPR020843">
    <property type="entry name" value="ER"/>
</dbReference>
<keyword evidence="2" id="KW-0560">Oxidoreductase</keyword>
<keyword evidence="6" id="KW-1185">Reference proteome</keyword>
<evidence type="ECO:0000256" key="2">
    <source>
        <dbReference type="ARBA" id="ARBA00023002"/>
    </source>
</evidence>
<evidence type="ECO:0000256" key="3">
    <source>
        <dbReference type="SAM" id="MobiDB-lite"/>
    </source>
</evidence>
<evidence type="ECO:0000313" key="5">
    <source>
        <dbReference type="EMBL" id="THG36162.1"/>
    </source>
</evidence>
<dbReference type="GO" id="GO:0016651">
    <property type="term" value="F:oxidoreductase activity, acting on NAD(P)H"/>
    <property type="evidence" value="ECO:0007669"/>
    <property type="project" value="TreeGrafter"/>
</dbReference>
<gene>
    <name evidence="5" type="ORF">E6C70_01070</name>
</gene>
<protein>
    <submittedName>
        <fullName evidence="5">NADP-dependent oxidoreductase</fullName>
    </submittedName>
</protein>
<sequence length="363" mass="38158">MARVVQYSRFGGPEVLEVVDIDTPAPGAGEVLVRVIAAGTNPVESAARSGAAPELWHVDLPTGQGRDLAGIVSAVGSGVSRFRVGDEVMGYVDHGSQATDVVVPEVQLAPKPRGVEWEIAGSLYVAGTTALDGVRDVALRPGDVVVITSAAGGVGGLAVQLAVAKGARVIGTVAERNFDYVRMLGATPVAYGADLASRIRSAAPNGVDAFIDFFGGNSVEVARELGVPSSRITTVLALDAVDEYGVQTATAGGLAEMLEIAKLMQDHQLRMPIADVFPLEDIVAAYTQLDRRESVGKIVIGMNPVRYRNQRTRDTGVKQQDVTLGVPTPHDQIDSPVVLPPVFGHRRGHAPTPPADRRPEEEA</sequence>
<evidence type="ECO:0000256" key="1">
    <source>
        <dbReference type="ARBA" id="ARBA00022857"/>
    </source>
</evidence>
<reference evidence="5 6" key="1">
    <citation type="submission" date="2019-04" db="EMBL/GenBank/DDBJ databases">
        <authorList>
            <person name="Jiang L."/>
        </authorList>
    </citation>
    <scope>NUCLEOTIDE SEQUENCE [LARGE SCALE GENOMIC DNA]</scope>
    <source>
        <strain evidence="5 6">YIM 131861</strain>
    </source>
</reference>
<name>A0A4S4G0Y2_9MICO</name>
<keyword evidence="1" id="KW-0521">NADP</keyword>
<dbReference type="SUPFAM" id="SSF51735">
    <property type="entry name" value="NAD(P)-binding Rossmann-fold domains"/>
    <property type="match status" value="1"/>
</dbReference>
<accession>A0A4S4G0Y2</accession>
<proteinExistence type="predicted"/>
<dbReference type="InterPro" id="IPR013149">
    <property type="entry name" value="ADH-like_C"/>
</dbReference>
<organism evidence="5 6">
    <name type="scientific">Orlajensenia flava</name>
    <dbReference type="NCBI Taxonomy" id="2565934"/>
    <lineage>
        <taxon>Bacteria</taxon>
        <taxon>Bacillati</taxon>
        <taxon>Actinomycetota</taxon>
        <taxon>Actinomycetes</taxon>
        <taxon>Micrococcales</taxon>
        <taxon>Microbacteriaceae</taxon>
        <taxon>Orlajensenia</taxon>
    </lineage>
</organism>
<dbReference type="InterPro" id="IPR013154">
    <property type="entry name" value="ADH-like_N"/>
</dbReference>
<dbReference type="GO" id="GO:0070402">
    <property type="term" value="F:NADPH binding"/>
    <property type="evidence" value="ECO:0007669"/>
    <property type="project" value="TreeGrafter"/>
</dbReference>
<dbReference type="Proteomes" id="UP000307380">
    <property type="component" value="Unassembled WGS sequence"/>
</dbReference>
<dbReference type="AlphaFoldDB" id="A0A4S4G0Y2"/>
<dbReference type="InterPro" id="IPR011032">
    <property type="entry name" value="GroES-like_sf"/>
</dbReference>
<dbReference type="PANTHER" id="PTHR48106">
    <property type="entry name" value="QUINONE OXIDOREDUCTASE PIG3-RELATED"/>
    <property type="match status" value="1"/>
</dbReference>